<feature type="domain" description="CBM21" evidence="2">
    <location>
        <begin position="164"/>
        <end position="271"/>
    </location>
</feature>
<dbReference type="Proteomes" id="UP001295444">
    <property type="component" value="Chromosome 12"/>
</dbReference>
<name>A0AAD1TDA0_PELCU</name>
<dbReference type="InterPro" id="IPR005036">
    <property type="entry name" value="CBM21_dom"/>
</dbReference>
<dbReference type="AlphaFoldDB" id="A0AAD1TDA0"/>
<dbReference type="GO" id="GO:2001069">
    <property type="term" value="F:glycogen binding"/>
    <property type="evidence" value="ECO:0007669"/>
    <property type="project" value="TreeGrafter"/>
</dbReference>
<keyword evidence="4" id="KW-1185">Reference proteome</keyword>
<dbReference type="PANTHER" id="PTHR12307">
    <property type="entry name" value="PROTEIN PHOSPHATASE 1 REGULATORY SUBUNIT"/>
    <property type="match status" value="1"/>
</dbReference>
<feature type="region of interest" description="Disordered" evidence="1">
    <location>
        <begin position="1"/>
        <end position="81"/>
    </location>
</feature>
<accession>A0AAD1TDA0</accession>
<evidence type="ECO:0000313" key="3">
    <source>
        <dbReference type="EMBL" id="CAH2324543.1"/>
    </source>
</evidence>
<feature type="compositionally biased region" description="Basic and acidic residues" evidence="1">
    <location>
        <begin position="41"/>
        <end position="56"/>
    </location>
</feature>
<reference evidence="3" key="1">
    <citation type="submission" date="2022-03" db="EMBL/GenBank/DDBJ databases">
        <authorList>
            <person name="Alioto T."/>
            <person name="Alioto T."/>
            <person name="Gomez Garrido J."/>
        </authorList>
    </citation>
    <scope>NUCLEOTIDE SEQUENCE</scope>
</reference>
<dbReference type="InterPro" id="IPR050782">
    <property type="entry name" value="PP1_regulatory_subunit_3"/>
</dbReference>
<dbReference type="PANTHER" id="PTHR12307:SF55">
    <property type="entry name" value="PROTEIN PHOSPHATASE 1 REGULATORY SUBUNIT 3E"/>
    <property type="match status" value="1"/>
</dbReference>
<organism evidence="3 4">
    <name type="scientific">Pelobates cultripes</name>
    <name type="common">Western spadefoot toad</name>
    <dbReference type="NCBI Taxonomy" id="61616"/>
    <lineage>
        <taxon>Eukaryota</taxon>
        <taxon>Metazoa</taxon>
        <taxon>Chordata</taxon>
        <taxon>Craniata</taxon>
        <taxon>Vertebrata</taxon>
        <taxon>Euteleostomi</taxon>
        <taxon>Amphibia</taxon>
        <taxon>Batrachia</taxon>
        <taxon>Anura</taxon>
        <taxon>Pelobatoidea</taxon>
        <taxon>Pelobatidae</taxon>
        <taxon>Pelobates</taxon>
    </lineage>
</organism>
<gene>
    <name evidence="3" type="ORF">PECUL_23A030524</name>
</gene>
<evidence type="ECO:0000259" key="2">
    <source>
        <dbReference type="PROSITE" id="PS51159"/>
    </source>
</evidence>
<evidence type="ECO:0000256" key="1">
    <source>
        <dbReference type="SAM" id="MobiDB-lite"/>
    </source>
</evidence>
<evidence type="ECO:0000313" key="4">
    <source>
        <dbReference type="Proteomes" id="UP001295444"/>
    </source>
</evidence>
<feature type="compositionally biased region" description="Acidic residues" evidence="1">
    <location>
        <begin position="27"/>
        <end position="40"/>
    </location>
</feature>
<dbReference type="GO" id="GO:0005979">
    <property type="term" value="P:regulation of glycogen biosynthetic process"/>
    <property type="evidence" value="ECO:0007669"/>
    <property type="project" value="TreeGrafter"/>
</dbReference>
<dbReference type="PROSITE" id="PS51159">
    <property type="entry name" value="CBM21"/>
    <property type="match status" value="1"/>
</dbReference>
<dbReference type="GO" id="GO:0000164">
    <property type="term" value="C:protein phosphatase type 1 complex"/>
    <property type="evidence" value="ECO:0007669"/>
    <property type="project" value="TreeGrafter"/>
</dbReference>
<dbReference type="EMBL" id="OW240923">
    <property type="protein sequence ID" value="CAH2324543.1"/>
    <property type="molecule type" value="Genomic_DNA"/>
</dbReference>
<proteinExistence type="predicted"/>
<dbReference type="Pfam" id="PF03370">
    <property type="entry name" value="CBM_21"/>
    <property type="match status" value="1"/>
</dbReference>
<feature type="compositionally biased region" description="Basic residues" evidence="1">
    <location>
        <begin position="1"/>
        <end position="11"/>
    </location>
</feature>
<dbReference type="GO" id="GO:0008157">
    <property type="term" value="F:protein phosphatase 1 binding"/>
    <property type="evidence" value="ECO:0007669"/>
    <property type="project" value="TreeGrafter"/>
</dbReference>
<protein>
    <submittedName>
        <fullName evidence="3">Phosphatase 1 regulatory subunit 3E-like</fullName>
    </submittedName>
</protein>
<dbReference type="InterPro" id="IPR038175">
    <property type="entry name" value="CBM21_dom_sf"/>
</dbReference>
<dbReference type="Gene3D" id="2.60.40.2440">
    <property type="entry name" value="Carbohydrate binding type-21 domain"/>
    <property type="match status" value="1"/>
</dbReference>
<sequence length="291" mass="33187">MDTMPTHRHLLPRNFSCTAVLYGEDPGTPEDEEEDEEEEPAEKSKEESKPMTRGREVTSAPQSPSARRRAKSLPTPAERRHLEVLVPRKKVVRFADSLGLELTSVRHYCDADVPRVPNHVLAGLRCKESCPAGVELSALFLRPAPNSLYLEPQFSNPGRKPDFLDLVKQRRVCLESLQTDPFSMNGDLRVLNLSYEKDVVVRYTVDAWKTSTEIQAAFQRGCSDRYTDKFSFKLLCPSLLTKEGMLEFAIRYRVCGAEYWDNNDGNNYKVKSQRTTVSPPKEFDSAWIHFI</sequence>